<organism evidence="3 5">
    <name type="scientific">Agrobacterium vitis</name>
    <name type="common">Rhizobium vitis</name>
    <dbReference type="NCBI Taxonomy" id="373"/>
    <lineage>
        <taxon>Bacteria</taxon>
        <taxon>Pseudomonadati</taxon>
        <taxon>Pseudomonadota</taxon>
        <taxon>Alphaproteobacteria</taxon>
        <taxon>Hyphomicrobiales</taxon>
        <taxon>Rhizobiaceae</taxon>
        <taxon>Rhizobium/Agrobacterium group</taxon>
        <taxon>Agrobacterium</taxon>
    </lineage>
</organism>
<evidence type="ECO:0000313" key="3">
    <source>
        <dbReference type="EMBL" id="MUP09436.1"/>
    </source>
</evidence>
<comment type="caution">
    <text evidence="3">The sequence shown here is derived from an EMBL/GenBank/DDBJ whole genome shotgun (WGS) entry which is preliminary data.</text>
</comment>
<gene>
    <name evidence="3" type="ORF">BBK91_006125</name>
    <name evidence="2" type="ORF">BBL17_010045</name>
</gene>
<dbReference type="EMBL" id="MBFE02000005">
    <property type="protein sequence ID" value="MUO42128.1"/>
    <property type="molecule type" value="Genomic_DNA"/>
</dbReference>
<dbReference type="AlphaFoldDB" id="A0ABD6H5I0"/>
<dbReference type="EMBL" id="MBFA02000003">
    <property type="protein sequence ID" value="MUP09436.1"/>
    <property type="molecule type" value="Genomic_DNA"/>
</dbReference>
<dbReference type="RefSeq" id="WP_041696622.1">
    <property type="nucleotide sequence ID" value="NZ_MBFA02000003.1"/>
</dbReference>
<evidence type="ECO:0000313" key="5">
    <source>
        <dbReference type="Proteomes" id="UP000179536"/>
    </source>
</evidence>
<keyword evidence="4" id="KW-1185">Reference proteome</keyword>
<dbReference type="Proteomes" id="UP000179536">
    <property type="component" value="Unassembled WGS sequence"/>
</dbReference>
<feature type="signal peptide" evidence="1">
    <location>
        <begin position="1"/>
        <end position="39"/>
    </location>
</feature>
<dbReference type="Proteomes" id="UP000179454">
    <property type="component" value="Unassembled WGS sequence"/>
</dbReference>
<sequence length="90" mass="10249">MTVMDIRHEKSKFSRSRRTFLKRLWLAGAVLSLSAPSSAKRVLPVEDRVTEALQDVHCLLAEMYGGTWIVTRDNDFVLFRCLPQPNGVSE</sequence>
<proteinExistence type="predicted"/>
<evidence type="ECO:0000313" key="4">
    <source>
        <dbReference type="Proteomes" id="UP000179454"/>
    </source>
</evidence>
<evidence type="ECO:0008006" key="6">
    <source>
        <dbReference type="Google" id="ProtNLM"/>
    </source>
</evidence>
<feature type="chain" id="PRO_5044726869" description="Twin-arginine translocation signal domain-containing protein" evidence="1">
    <location>
        <begin position="40"/>
        <end position="90"/>
    </location>
</feature>
<accession>A0ABD6H5I0</accession>
<name>A0ABD6H5I0_AGRVI</name>
<evidence type="ECO:0000313" key="2">
    <source>
        <dbReference type="EMBL" id="MUO42128.1"/>
    </source>
</evidence>
<dbReference type="InterPro" id="IPR006311">
    <property type="entry name" value="TAT_signal"/>
</dbReference>
<reference evidence="4 5" key="1">
    <citation type="submission" date="2019-11" db="EMBL/GenBank/DDBJ databases">
        <title>Whole-genome sequencing of Allorhizobium vitis.</title>
        <authorList>
            <person name="Gan H.M."/>
            <person name="Savka M.A."/>
        </authorList>
    </citation>
    <scope>NUCLEOTIDE SEQUENCE [LARGE SCALE GENOMIC DNA]</scope>
    <source>
        <strain evidence="3 5">RF2/1</strain>
        <strain evidence="2 4">T1/7</strain>
    </source>
</reference>
<evidence type="ECO:0000256" key="1">
    <source>
        <dbReference type="SAM" id="SignalP"/>
    </source>
</evidence>
<protein>
    <recommendedName>
        <fullName evidence="6">Twin-arginine translocation signal domain-containing protein</fullName>
    </recommendedName>
</protein>
<keyword evidence="1" id="KW-0732">Signal</keyword>
<dbReference type="PROSITE" id="PS51318">
    <property type="entry name" value="TAT"/>
    <property type="match status" value="1"/>
</dbReference>